<feature type="domain" description="TonB-dependent receptor-like beta-barrel" evidence="10">
    <location>
        <begin position="508"/>
        <end position="887"/>
    </location>
</feature>
<protein>
    <submittedName>
        <fullName evidence="12">TonB-dependent receptor</fullName>
    </submittedName>
</protein>
<name>A0A399R765_9PROT</name>
<dbReference type="SUPFAM" id="SSF56935">
    <property type="entry name" value="Porins"/>
    <property type="match status" value="1"/>
</dbReference>
<dbReference type="Gene3D" id="2.170.130.10">
    <property type="entry name" value="TonB-dependent receptor, plug domain"/>
    <property type="match status" value="1"/>
</dbReference>
<dbReference type="Pfam" id="PF00593">
    <property type="entry name" value="TonB_dep_Rec_b-barrel"/>
    <property type="match status" value="1"/>
</dbReference>
<evidence type="ECO:0000256" key="9">
    <source>
        <dbReference type="RuleBase" id="RU003357"/>
    </source>
</evidence>
<evidence type="ECO:0000256" key="3">
    <source>
        <dbReference type="ARBA" id="ARBA00022452"/>
    </source>
</evidence>
<evidence type="ECO:0000256" key="6">
    <source>
        <dbReference type="ARBA" id="ARBA00023136"/>
    </source>
</evidence>
<dbReference type="InterPro" id="IPR000531">
    <property type="entry name" value="Beta-barrel_TonB"/>
</dbReference>
<keyword evidence="13" id="KW-1185">Reference proteome</keyword>
<comment type="subcellular location">
    <subcellularLocation>
        <location evidence="1 8">Cell outer membrane</location>
        <topology evidence="1 8">Multi-pass membrane protein</topology>
    </subcellularLocation>
</comment>
<dbReference type="Pfam" id="PF07715">
    <property type="entry name" value="Plug"/>
    <property type="match status" value="1"/>
</dbReference>
<keyword evidence="12" id="KW-0675">Receptor</keyword>
<dbReference type="Proteomes" id="UP000266385">
    <property type="component" value="Unassembled WGS sequence"/>
</dbReference>
<dbReference type="InterPro" id="IPR037066">
    <property type="entry name" value="Plug_dom_sf"/>
</dbReference>
<dbReference type="InterPro" id="IPR039426">
    <property type="entry name" value="TonB-dep_rcpt-like"/>
</dbReference>
<keyword evidence="5 9" id="KW-0798">TonB box</keyword>
<keyword evidence="2 8" id="KW-0813">Transport</keyword>
<organism evidence="12 13">
    <name type="scientific">Henriciella mobilis</name>
    <dbReference type="NCBI Taxonomy" id="2305467"/>
    <lineage>
        <taxon>Bacteria</taxon>
        <taxon>Pseudomonadati</taxon>
        <taxon>Pseudomonadota</taxon>
        <taxon>Alphaproteobacteria</taxon>
        <taxon>Hyphomonadales</taxon>
        <taxon>Hyphomonadaceae</taxon>
        <taxon>Henriciella</taxon>
    </lineage>
</organism>
<reference evidence="12 13" key="1">
    <citation type="submission" date="2018-08" db="EMBL/GenBank/DDBJ databases">
        <title>Henriciella mobilis sp. nov., isolated from seawater.</title>
        <authorList>
            <person name="Cheng H."/>
            <person name="Wu Y.-H."/>
            <person name="Xu X.-W."/>
            <person name="Guo L.-L."/>
        </authorList>
    </citation>
    <scope>NUCLEOTIDE SEQUENCE [LARGE SCALE GENOMIC DNA]</scope>
    <source>
        <strain evidence="12 13">JN25</strain>
    </source>
</reference>
<evidence type="ECO:0000256" key="5">
    <source>
        <dbReference type="ARBA" id="ARBA00023077"/>
    </source>
</evidence>
<gene>
    <name evidence="12" type="ORF">D1223_15395</name>
</gene>
<dbReference type="AlphaFoldDB" id="A0A399R765"/>
<dbReference type="PROSITE" id="PS52016">
    <property type="entry name" value="TONB_DEPENDENT_REC_3"/>
    <property type="match status" value="1"/>
</dbReference>
<evidence type="ECO:0000256" key="4">
    <source>
        <dbReference type="ARBA" id="ARBA00022692"/>
    </source>
</evidence>
<keyword evidence="3 8" id="KW-1134">Transmembrane beta strand</keyword>
<keyword evidence="7 8" id="KW-0998">Cell outer membrane</keyword>
<evidence type="ECO:0000313" key="12">
    <source>
        <dbReference type="EMBL" id="RIJ27208.1"/>
    </source>
</evidence>
<accession>A0A399R765</accession>
<evidence type="ECO:0000256" key="2">
    <source>
        <dbReference type="ARBA" id="ARBA00022448"/>
    </source>
</evidence>
<dbReference type="Gene3D" id="2.40.170.20">
    <property type="entry name" value="TonB-dependent receptor, beta-barrel domain"/>
    <property type="match status" value="1"/>
</dbReference>
<evidence type="ECO:0000259" key="10">
    <source>
        <dbReference type="Pfam" id="PF00593"/>
    </source>
</evidence>
<proteinExistence type="inferred from homology"/>
<dbReference type="InterPro" id="IPR012910">
    <property type="entry name" value="Plug_dom"/>
</dbReference>
<dbReference type="InterPro" id="IPR036942">
    <property type="entry name" value="Beta-barrel_TonB_sf"/>
</dbReference>
<dbReference type="PANTHER" id="PTHR47234">
    <property type="match status" value="1"/>
</dbReference>
<dbReference type="PANTHER" id="PTHR47234:SF2">
    <property type="entry name" value="TONB-DEPENDENT RECEPTOR"/>
    <property type="match status" value="1"/>
</dbReference>
<evidence type="ECO:0000259" key="11">
    <source>
        <dbReference type="Pfam" id="PF07715"/>
    </source>
</evidence>
<dbReference type="GO" id="GO:0009279">
    <property type="term" value="C:cell outer membrane"/>
    <property type="evidence" value="ECO:0007669"/>
    <property type="project" value="UniProtKB-SubCell"/>
</dbReference>
<evidence type="ECO:0000313" key="13">
    <source>
        <dbReference type="Proteomes" id="UP000266385"/>
    </source>
</evidence>
<dbReference type="EMBL" id="QWFX01000014">
    <property type="protein sequence ID" value="RIJ27208.1"/>
    <property type="molecule type" value="Genomic_DNA"/>
</dbReference>
<comment type="similarity">
    <text evidence="8 9">Belongs to the TonB-dependent receptor family.</text>
</comment>
<evidence type="ECO:0000256" key="7">
    <source>
        <dbReference type="ARBA" id="ARBA00023237"/>
    </source>
</evidence>
<sequence length="920" mass="99375">MTREEFMSVSERQKSHLLKTVSIVSLAMIGGSMLVGQAAHAQDQDEEEETRREQTIVVTGSYLGRQSQDQMASPTLTVGEQTLQASGMTNLEEVLNLNTANIGSVGGAQDLAGGGADDRATRSANLRGLGVQSTLVLLNGRRVANTDGYTNLVGLTPTIAVDRVETVLDGASALYGSDAIAGVMNVITKKDFEGIALSGQYTHIADAPGYTVQGMIGGSGEKLDAVLSFSHEYQDKLQGFERDVTNFDNTSGLAQPGNYILSSRPVGPNGGDVIIDNGVNGPINYSQLYDQISAQTGSNVVQFADPHCTVEGTGGIYAGPGEFPNGSCRFSYQQRNPVKPKARITLVHADASYDLTPEHELYFEGRYHQQGTERYGIASFPITTGTLTVPAENPYNPFGVDTQFAGRLLGNQSPDRVERVELDSIHLVGGARGPLFGLDNWNYDVFGAYSREDFVLKTSDTDLIAAQNALNGFGGPDCQISPFGEPAGSEVPGEGNCVFFSPFGADQNQSDPRASYNVLTPYQRGEIGELRYLEGVITGDLFELPGGTAGVAFGAQIREEKQETFVDSGIVNARFGFVGQSSPGQGERQIESLFSEMYLPVLPTLDVQLAVRHEDYGSFTTTDPKIAANWRPVDWLALRGSYSTAFRAPDIEETVSDQVVSGVGQTVDPLDPTDTGTFRTIRTVSNPDLKPEQSENFNLGVTLNPIDDLIFSVDYFNFDFTDRIALEAAQQVINADPNGPRVQRDEFGRLLAVDIGYFNAGSNKTDGFDVRLNYSKDVGANTFTIDNMATFITTYDVQLGPNQPVIDALGGRNATNPGAPAPEFRNNLRLSWERDRHAANVLMRHTSSVDDDIGGGEVDSWTVYDVQYSYTFGEADNYRLAVGAINVLDEEPPAAAFTGYLPSLADALGRQAYVSLSLRM</sequence>
<evidence type="ECO:0000256" key="1">
    <source>
        <dbReference type="ARBA" id="ARBA00004571"/>
    </source>
</evidence>
<comment type="caution">
    <text evidence="12">The sequence shown here is derived from an EMBL/GenBank/DDBJ whole genome shotgun (WGS) entry which is preliminary data.</text>
</comment>
<keyword evidence="6 8" id="KW-0472">Membrane</keyword>
<keyword evidence="4 8" id="KW-0812">Transmembrane</keyword>
<evidence type="ECO:0000256" key="8">
    <source>
        <dbReference type="PROSITE-ProRule" id="PRU01360"/>
    </source>
</evidence>
<feature type="domain" description="TonB-dependent receptor plug" evidence="11">
    <location>
        <begin position="70"/>
        <end position="183"/>
    </location>
</feature>